<dbReference type="InterPro" id="IPR018376">
    <property type="entry name" value="Enoyl-CoA_hyd/isom_CS"/>
</dbReference>
<dbReference type="Pfam" id="PF00378">
    <property type="entry name" value="ECH_1"/>
    <property type="match status" value="1"/>
</dbReference>
<dbReference type="PANTHER" id="PTHR43459">
    <property type="entry name" value="ENOYL-COA HYDRATASE"/>
    <property type="match status" value="1"/>
</dbReference>
<accession>A0ABN2MVJ7</accession>
<dbReference type="PANTHER" id="PTHR43459:SF1">
    <property type="entry name" value="EG:BACN32G11.4 PROTEIN"/>
    <property type="match status" value="1"/>
</dbReference>
<name>A0ABN2MVJ7_9ACTN</name>
<evidence type="ECO:0000313" key="3">
    <source>
        <dbReference type="EMBL" id="GAA1838293.1"/>
    </source>
</evidence>
<protein>
    <submittedName>
        <fullName evidence="3">Enoyl-CoA hydratase-related protein</fullName>
    </submittedName>
</protein>
<dbReference type="Proteomes" id="UP001500218">
    <property type="component" value="Unassembled WGS sequence"/>
</dbReference>
<keyword evidence="4" id="KW-1185">Reference proteome</keyword>
<dbReference type="CDD" id="cd06558">
    <property type="entry name" value="crotonase-like"/>
    <property type="match status" value="1"/>
</dbReference>
<dbReference type="SUPFAM" id="SSF52096">
    <property type="entry name" value="ClpP/crotonase"/>
    <property type="match status" value="1"/>
</dbReference>
<comment type="similarity">
    <text evidence="1 2">Belongs to the enoyl-CoA hydratase/isomerase family.</text>
</comment>
<dbReference type="Gene3D" id="3.90.226.10">
    <property type="entry name" value="2-enoyl-CoA Hydratase, Chain A, domain 1"/>
    <property type="match status" value="1"/>
</dbReference>
<evidence type="ECO:0000313" key="4">
    <source>
        <dbReference type="Proteomes" id="UP001500218"/>
    </source>
</evidence>
<dbReference type="InterPro" id="IPR029045">
    <property type="entry name" value="ClpP/crotonase-like_dom_sf"/>
</dbReference>
<dbReference type="Gene3D" id="1.10.12.10">
    <property type="entry name" value="Lyase 2-enoyl-coa Hydratase, Chain A, domain 2"/>
    <property type="match status" value="1"/>
</dbReference>
<dbReference type="EMBL" id="BAAALT010000355">
    <property type="protein sequence ID" value="GAA1838293.1"/>
    <property type="molecule type" value="Genomic_DNA"/>
</dbReference>
<organism evidence="3 4">
    <name type="scientific">Luedemannella flava</name>
    <dbReference type="NCBI Taxonomy" id="349316"/>
    <lineage>
        <taxon>Bacteria</taxon>
        <taxon>Bacillati</taxon>
        <taxon>Actinomycetota</taxon>
        <taxon>Actinomycetes</taxon>
        <taxon>Micromonosporales</taxon>
        <taxon>Micromonosporaceae</taxon>
        <taxon>Luedemannella</taxon>
    </lineage>
</organism>
<gene>
    <name evidence="3" type="ORF">GCM10009682_63470</name>
</gene>
<sequence>MTDAPLLVTFADGVTTLTMNRPESLNSLNVALKEALLEALRAAAADPECRAVVLAGAGRAFCVGQDLREHVEVLTEGSVNPLDTVLEHYNPLATALATLPKPVVAAVRGSAAGAGASLALLADFRVGGQSTSLLMAFAGVGLAGDTGVSWSLPRLVGHAKATELLFLAEPVPSSEALRLGLLSSVVEDDDEVLAAAQALALRLAAGPTVAYGAIKLELLVGESGTLAEALVGEAEAQRQCGLTTDHVDAVTAFVSKRRPVFQGR</sequence>
<reference evidence="4" key="1">
    <citation type="journal article" date="2019" name="Int. J. Syst. Evol. Microbiol.">
        <title>The Global Catalogue of Microorganisms (GCM) 10K type strain sequencing project: providing services to taxonomists for standard genome sequencing and annotation.</title>
        <authorList>
            <consortium name="The Broad Institute Genomics Platform"/>
            <consortium name="The Broad Institute Genome Sequencing Center for Infectious Disease"/>
            <person name="Wu L."/>
            <person name="Ma J."/>
        </authorList>
    </citation>
    <scope>NUCLEOTIDE SEQUENCE [LARGE SCALE GENOMIC DNA]</scope>
    <source>
        <strain evidence="4">JCM 13250</strain>
    </source>
</reference>
<evidence type="ECO:0000256" key="1">
    <source>
        <dbReference type="ARBA" id="ARBA00005254"/>
    </source>
</evidence>
<evidence type="ECO:0000256" key="2">
    <source>
        <dbReference type="RuleBase" id="RU003707"/>
    </source>
</evidence>
<comment type="caution">
    <text evidence="3">The sequence shown here is derived from an EMBL/GenBank/DDBJ whole genome shotgun (WGS) entry which is preliminary data.</text>
</comment>
<dbReference type="PROSITE" id="PS00166">
    <property type="entry name" value="ENOYL_COA_HYDRATASE"/>
    <property type="match status" value="1"/>
</dbReference>
<proteinExistence type="inferred from homology"/>
<dbReference type="InterPro" id="IPR014748">
    <property type="entry name" value="Enoyl-CoA_hydra_C"/>
</dbReference>
<dbReference type="InterPro" id="IPR001753">
    <property type="entry name" value="Enoyl-CoA_hydra/iso"/>
</dbReference>
<dbReference type="RefSeq" id="WP_344140547.1">
    <property type="nucleotide sequence ID" value="NZ_BAAALT010000355.1"/>
</dbReference>